<protein>
    <submittedName>
        <fullName evidence="4">ATP-dependent zinc metalloprotease FtsH 3</fullName>
    </submittedName>
</protein>
<dbReference type="SUPFAM" id="SSF52540">
    <property type="entry name" value="P-loop containing nucleoside triphosphate hydrolases"/>
    <property type="match status" value="1"/>
</dbReference>
<dbReference type="RefSeq" id="WP_086521425.1">
    <property type="nucleotide sequence ID" value="NZ_MDJW01000008.1"/>
</dbReference>
<dbReference type="EMBL" id="MDJW01000008">
    <property type="protein sequence ID" value="OUE20869.1"/>
    <property type="molecule type" value="Genomic_DNA"/>
</dbReference>
<dbReference type="CDD" id="cd19481">
    <property type="entry name" value="RecA-like_protease"/>
    <property type="match status" value="1"/>
</dbReference>
<reference evidence="4 5" key="1">
    <citation type="submission" date="2016-08" db="EMBL/GenBank/DDBJ databases">
        <title>Genome sequence of Clavibacter michiganensis spp strain CFBP7494.</title>
        <authorList>
            <person name="Thapa S.P."/>
            <person name="Coaker G."/>
            <person name="Jacques M.-A."/>
        </authorList>
    </citation>
    <scope>NUCLEOTIDE SEQUENCE [LARGE SCALE GENOMIC DNA]</scope>
    <source>
        <strain evidence="4">CFBP7494</strain>
    </source>
</reference>
<name>A0A251Z6Z8_9MICO</name>
<sequence>MENFDVIQALVRTALGTSPEAVAQQVERLAERLAEGGDISSARKLKALLTRSKSRQAVEPLNLQPSIAGSPQTTLQKLGPQTAIPVDRESGAPLGEVLLPSNSRALPVLPPQAQAAYDSLLSEWKHERELARHGLTISRSLLIFGPPGTGKTTLALAVAAHLGKPAVIARLDGLISSLLGSTARNLGLLFDFCNRFDCVLVLDEFDAVAKIRDDSNEVGEIKRVVNALLQNLDKRAHFGLTIAVTNHEKLLDSAIWRRFEHQVRLGLPAFEGRTQIAYQNLQQHENAETLAKAIAQIGDSLSGSDIRALSSSFLKASVLTQDPDMAPVSLLRKVALATGMHGLSQIRQNDVALAGELNSPPASLTQSELANFFKKDRKTISRWLTPAEAGK</sequence>
<keyword evidence="3" id="KW-0067">ATP-binding</keyword>
<accession>A0A251Z6Z8</accession>
<dbReference type="OrthoDB" id="9806903at2"/>
<dbReference type="InterPro" id="IPR050221">
    <property type="entry name" value="26S_Proteasome_ATPase"/>
</dbReference>
<dbReference type="InterPro" id="IPR003959">
    <property type="entry name" value="ATPase_AAA_core"/>
</dbReference>
<evidence type="ECO:0000256" key="1">
    <source>
        <dbReference type="ARBA" id="ARBA00006914"/>
    </source>
</evidence>
<dbReference type="InterPro" id="IPR027417">
    <property type="entry name" value="P-loop_NTPase"/>
</dbReference>
<proteinExistence type="inferred from homology"/>
<dbReference type="GO" id="GO:0006508">
    <property type="term" value="P:proteolysis"/>
    <property type="evidence" value="ECO:0007669"/>
    <property type="project" value="UniProtKB-KW"/>
</dbReference>
<dbReference type="SMART" id="SM00382">
    <property type="entry name" value="AAA"/>
    <property type="match status" value="1"/>
</dbReference>
<evidence type="ECO:0000313" key="5">
    <source>
        <dbReference type="Proteomes" id="UP000194837"/>
    </source>
</evidence>
<evidence type="ECO:0000256" key="2">
    <source>
        <dbReference type="ARBA" id="ARBA00022741"/>
    </source>
</evidence>
<dbReference type="PANTHER" id="PTHR23073">
    <property type="entry name" value="26S PROTEASOME REGULATORY SUBUNIT"/>
    <property type="match status" value="1"/>
</dbReference>
<dbReference type="AlphaFoldDB" id="A0A251Z6Z8"/>
<keyword evidence="4" id="KW-0378">Hydrolase</keyword>
<comment type="similarity">
    <text evidence="1">Belongs to the AAA ATPase family.</text>
</comment>
<dbReference type="GO" id="GO:0008237">
    <property type="term" value="F:metallopeptidase activity"/>
    <property type="evidence" value="ECO:0007669"/>
    <property type="project" value="UniProtKB-KW"/>
</dbReference>
<keyword evidence="4" id="KW-0645">Protease</keyword>
<comment type="caution">
    <text evidence="4">The sequence shown here is derived from an EMBL/GenBank/DDBJ whole genome shotgun (WGS) entry which is preliminary data.</text>
</comment>
<keyword evidence="2" id="KW-0547">Nucleotide-binding</keyword>
<keyword evidence="4" id="KW-0482">Metalloprotease</keyword>
<dbReference type="GO" id="GO:0005524">
    <property type="term" value="F:ATP binding"/>
    <property type="evidence" value="ECO:0007669"/>
    <property type="project" value="UniProtKB-KW"/>
</dbReference>
<evidence type="ECO:0000256" key="3">
    <source>
        <dbReference type="ARBA" id="ARBA00022840"/>
    </source>
</evidence>
<dbReference type="InterPro" id="IPR003593">
    <property type="entry name" value="AAA+_ATPase"/>
</dbReference>
<gene>
    <name evidence="4" type="primary">ftsH3</name>
    <name evidence="4" type="ORF">BFL34_01687</name>
</gene>
<dbReference type="Proteomes" id="UP000194837">
    <property type="component" value="Unassembled WGS sequence"/>
</dbReference>
<dbReference type="Pfam" id="PF00004">
    <property type="entry name" value="AAA"/>
    <property type="match status" value="1"/>
</dbReference>
<dbReference type="GO" id="GO:0016887">
    <property type="term" value="F:ATP hydrolysis activity"/>
    <property type="evidence" value="ECO:0007669"/>
    <property type="project" value="InterPro"/>
</dbReference>
<evidence type="ECO:0000313" key="4">
    <source>
        <dbReference type="EMBL" id="OUE20869.1"/>
    </source>
</evidence>
<dbReference type="Gene3D" id="3.40.50.300">
    <property type="entry name" value="P-loop containing nucleotide triphosphate hydrolases"/>
    <property type="match status" value="1"/>
</dbReference>
<organism evidence="4 5">
    <name type="scientific">Clavibacter michiganensis</name>
    <dbReference type="NCBI Taxonomy" id="28447"/>
    <lineage>
        <taxon>Bacteria</taxon>
        <taxon>Bacillati</taxon>
        <taxon>Actinomycetota</taxon>
        <taxon>Actinomycetes</taxon>
        <taxon>Micrococcales</taxon>
        <taxon>Microbacteriaceae</taxon>
        <taxon>Clavibacter</taxon>
    </lineage>
</organism>